<dbReference type="PROSITE" id="PS50112">
    <property type="entry name" value="PAS"/>
    <property type="match status" value="1"/>
</dbReference>
<dbReference type="InterPro" id="IPR013655">
    <property type="entry name" value="PAS_fold_3"/>
</dbReference>
<feature type="domain" description="PAC" evidence="8">
    <location>
        <begin position="100"/>
        <end position="153"/>
    </location>
</feature>
<organism evidence="9 10">
    <name type="scientific">Niastella koreensis</name>
    <dbReference type="NCBI Taxonomy" id="354356"/>
    <lineage>
        <taxon>Bacteria</taxon>
        <taxon>Pseudomonadati</taxon>
        <taxon>Bacteroidota</taxon>
        <taxon>Chitinophagia</taxon>
        <taxon>Chitinophagales</taxon>
        <taxon>Chitinophagaceae</taxon>
        <taxon>Niastella</taxon>
    </lineage>
</organism>
<dbReference type="NCBIfam" id="TIGR00229">
    <property type="entry name" value="sensory_box"/>
    <property type="match status" value="1"/>
</dbReference>
<feature type="domain" description="PAS" evidence="7">
    <location>
        <begin position="37"/>
        <end position="95"/>
    </location>
</feature>
<dbReference type="InterPro" id="IPR036097">
    <property type="entry name" value="HisK_dim/P_sf"/>
</dbReference>
<dbReference type="SMART" id="SM00387">
    <property type="entry name" value="HATPase_c"/>
    <property type="match status" value="1"/>
</dbReference>
<keyword evidence="4" id="KW-0808">Transferase</keyword>
<evidence type="ECO:0000256" key="3">
    <source>
        <dbReference type="ARBA" id="ARBA00022553"/>
    </source>
</evidence>
<accession>A0ABX3NYT8</accession>
<dbReference type="InterPro" id="IPR000700">
    <property type="entry name" value="PAS-assoc_C"/>
</dbReference>
<dbReference type="EC" id="2.7.13.3" evidence="2"/>
<dbReference type="SUPFAM" id="SSF47384">
    <property type="entry name" value="Homodimeric domain of signal transducing histidine kinase"/>
    <property type="match status" value="1"/>
</dbReference>
<name>A0ABX3NYT8_9BACT</name>
<dbReference type="InterPro" id="IPR003661">
    <property type="entry name" value="HisK_dim/P_dom"/>
</dbReference>
<dbReference type="InterPro" id="IPR052162">
    <property type="entry name" value="Sensor_kinase/Photoreceptor"/>
</dbReference>
<dbReference type="CDD" id="cd00082">
    <property type="entry name" value="HisKA"/>
    <property type="match status" value="1"/>
</dbReference>
<dbReference type="SUPFAM" id="SSF55785">
    <property type="entry name" value="PYP-like sensor domain (PAS domain)"/>
    <property type="match status" value="1"/>
</dbReference>
<feature type="domain" description="Histidine kinase" evidence="6">
    <location>
        <begin position="171"/>
        <end position="398"/>
    </location>
</feature>
<dbReference type="InterPro" id="IPR000014">
    <property type="entry name" value="PAS"/>
</dbReference>
<dbReference type="PROSITE" id="PS50113">
    <property type="entry name" value="PAC"/>
    <property type="match status" value="1"/>
</dbReference>
<evidence type="ECO:0000256" key="1">
    <source>
        <dbReference type="ARBA" id="ARBA00000085"/>
    </source>
</evidence>
<evidence type="ECO:0000259" key="7">
    <source>
        <dbReference type="PROSITE" id="PS50112"/>
    </source>
</evidence>
<evidence type="ECO:0000259" key="6">
    <source>
        <dbReference type="PROSITE" id="PS50109"/>
    </source>
</evidence>
<dbReference type="PROSITE" id="PS50109">
    <property type="entry name" value="HIS_KIN"/>
    <property type="match status" value="1"/>
</dbReference>
<protein>
    <recommendedName>
        <fullName evidence="2">histidine kinase</fullName>
        <ecNumber evidence="2">2.7.13.3</ecNumber>
    </recommendedName>
</protein>
<evidence type="ECO:0000313" key="9">
    <source>
        <dbReference type="EMBL" id="OQP48757.1"/>
    </source>
</evidence>
<dbReference type="Pfam" id="PF08447">
    <property type="entry name" value="PAS_3"/>
    <property type="match status" value="1"/>
</dbReference>
<evidence type="ECO:0000259" key="8">
    <source>
        <dbReference type="PROSITE" id="PS50113"/>
    </source>
</evidence>
<dbReference type="InterPro" id="IPR035965">
    <property type="entry name" value="PAS-like_dom_sf"/>
</dbReference>
<dbReference type="Pfam" id="PF00512">
    <property type="entry name" value="HisKA"/>
    <property type="match status" value="1"/>
</dbReference>
<comment type="caution">
    <text evidence="9">The sequence shown here is derived from an EMBL/GenBank/DDBJ whole genome shotgun (WGS) entry which is preliminary data.</text>
</comment>
<dbReference type="Pfam" id="PF02518">
    <property type="entry name" value="HATPase_c"/>
    <property type="match status" value="1"/>
</dbReference>
<evidence type="ECO:0000256" key="5">
    <source>
        <dbReference type="ARBA" id="ARBA00022777"/>
    </source>
</evidence>
<evidence type="ECO:0000313" key="10">
    <source>
        <dbReference type="Proteomes" id="UP000192277"/>
    </source>
</evidence>
<dbReference type="PANTHER" id="PTHR43304:SF1">
    <property type="entry name" value="PAC DOMAIN-CONTAINING PROTEIN"/>
    <property type="match status" value="1"/>
</dbReference>
<comment type="catalytic activity">
    <reaction evidence="1">
        <text>ATP + protein L-histidine = ADP + protein N-phospho-L-histidine.</text>
        <dbReference type="EC" id="2.7.13.3"/>
    </reaction>
</comment>
<dbReference type="Gene3D" id="3.30.565.10">
    <property type="entry name" value="Histidine kinase-like ATPase, C-terminal domain"/>
    <property type="match status" value="1"/>
</dbReference>
<dbReference type="InterPro" id="IPR036890">
    <property type="entry name" value="HATPase_C_sf"/>
</dbReference>
<proteinExistence type="predicted"/>
<dbReference type="Proteomes" id="UP000192277">
    <property type="component" value="Unassembled WGS sequence"/>
</dbReference>
<dbReference type="InterPro" id="IPR003594">
    <property type="entry name" value="HATPase_dom"/>
</dbReference>
<dbReference type="PANTHER" id="PTHR43304">
    <property type="entry name" value="PHYTOCHROME-LIKE PROTEIN CPH1"/>
    <property type="match status" value="1"/>
</dbReference>
<dbReference type="SUPFAM" id="SSF55874">
    <property type="entry name" value="ATPase domain of HSP90 chaperone/DNA topoisomerase II/histidine kinase"/>
    <property type="match status" value="1"/>
</dbReference>
<reference evidence="9 10" key="1">
    <citation type="submission" date="2016-04" db="EMBL/GenBank/DDBJ databases">
        <authorList>
            <person name="Chen L."/>
            <person name="Zhuang W."/>
            <person name="Wang G."/>
        </authorList>
    </citation>
    <scope>NUCLEOTIDE SEQUENCE [LARGE SCALE GENOMIC DNA]</scope>
    <source>
        <strain evidence="10">GR20</strain>
    </source>
</reference>
<dbReference type="EMBL" id="LWBO01000012">
    <property type="protein sequence ID" value="OQP48757.1"/>
    <property type="molecule type" value="Genomic_DNA"/>
</dbReference>
<sequence>MEQLINQEIHPLKLLFQSSSDNDGLPDKITDFFPGIVYIFDADTRKLKYINRKITDLLGYSLADVLTWGNDLMRIVHKDDQDHVNGELQHFYTLQDNESYSYTTRLTDKYGSWKHFRTMGTVLNRDTSGRVITVLFVAQDITTELENQLNLEEKIRDLDRSNKELEEFAYVASHDMNEPLRKITTFIERLENKYKAELGADGKLYLTRISASIENMRHLIDTLLEFSRTTRSNQPFAPVDLNGVAKDVQTDLELKIEETGTTLHIAVLPVIEAIPSQMKQLFDNLINNSIKFRKSGVHPVINIRCLQLTRRQKEQHHLDAANTWFRIDFADNGIGFEPEYNERIFQIFQRLHGKSEFPGSGIGLAICKKIIDQHKGLIYATGKPDNGATFTIILPEHQ</sequence>
<dbReference type="InterPro" id="IPR004358">
    <property type="entry name" value="Sig_transdc_His_kin-like_C"/>
</dbReference>
<dbReference type="CDD" id="cd00130">
    <property type="entry name" value="PAS"/>
    <property type="match status" value="1"/>
</dbReference>
<dbReference type="Gene3D" id="3.30.450.20">
    <property type="entry name" value="PAS domain"/>
    <property type="match status" value="1"/>
</dbReference>
<dbReference type="InterPro" id="IPR005467">
    <property type="entry name" value="His_kinase_dom"/>
</dbReference>
<gene>
    <name evidence="9" type="ORF">A4D02_08620</name>
</gene>
<dbReference type="Gene3D" id="1.10.287.130">
    <property type="match status" value="1"/>
</dbReference>
<evidence type="ECO:0000256" key="2">
    <source>
        <dbReference type="ARBA" id="ARBA00012438"/>
    </source>
</evidence>
<evidence type="ECO:0000256" key="4">
    <source>
        <dbReference type="ARBA" id="ARBA00022679"/>
    </source>
</evidence>
<keyword evidence="3" id="KW-0597">Phosphoprotein</keyword>
<dbReference type="PRINTS" id="PR00344">
    <property type="entry name" value="BCTRLSENSOR"/>
</dbReference>
<keyword evidence="10" id="KW-1185">Reference proteome</keyword>
<keyword evidence="5" id="KW-0418">Kinase</keyword>
<dbReference type="SMART" id="SM00388">
    <property type="entry name" value="HisKA"/>
    <property type="match status" value="1"/>
</dbReference>